<keyword evidence="9" id="KW-1185">Reference proteome</keyword>
<dbReference type="Pfam" id="PF05620">
    <property type="entry name" value="TMEM208_SND2"/>
    <property type="match status" value="1"/>
</dbReference>
<evidence type="ECO:0000313" key="9">
    <source>
        <dbReference type="Proteomes" id="UP000695007"/>
    </source>
</evidence>
<reference evidence="10" key="1">
    <citation type="submission" date="2025-08" db="UniProtKB">
        <authorList>
            <consortium name="RefSeq"/>
        </authorList>
    </citation>
    <scope>IDENTIFICATION</scope>
</reference>
<protein>
    <recommendedName>
        <fullName evidence="3">Transmembrane protein 208</fullName>
    </recommendedName>
</protein>
<dbReference type="GeneID" id="105360207"/>
<proteinExistence type="inferred from homology"/>
<evidence type="ECO:0000256" key="5">
    <source>
        <dbReference type="ARBA" id="ARBA00022824"/>
    </source>
</evidence>
<feature type="transmembrane region" description="Helical" evidence="8">
    <location>
        <begin position="54"/>
        <end position="72"/>
    </location>
</feature>
<dbReference type="GO" id="GO:0006624">
    <property type="term" value="P:vacuolar protein processing"/>
    <property type="evidence" value="ECO:0007669"/>
    <property type="project" value="TreeGrafter"/>
</dbReference>
<gene>
    <name evidence="10" type="primary">LOC105360207</name>
</gene>
<dbReference type="AlphaFoldDB" id="A0AAJ6VN12"/>
<evidence type="ECO:0000313" key="10">
    <source>
        <dbReference type="RefSeq" id="XP_011495349.1"/>
    </source>
</evidence>
<organism evidence="9 10">
    <name type="scientific">Ceratosolen solmsi marchali</name>
    <dbReference type="NCBI Taxonomy" id="326594"/>
    <lineage>
        <taxon>Eukaryota</taxon>
        <taxon>Metazoa</taxon>
        <taxon>Ecdysozoa</taxon>
        <taxon>Arthropoda</taxon>
        <taxon>Hexapoda</taxon>
        <taxon>Insecta</taxon>
        <taxon>Pterygota</taxon>
        <taxon>Neoptera</taxon>
        <taxon>Endopterygota</taxon>
        <taxon>Hymenoptera</taxon>
        <taxon>Apocrita</taxon>
        <taxon>Proctotrupomorpha</taxon>
        <taxon>Chalcidoidea</taxon>
        <taxon>Agaonidae</taxon>
        <taxon>Agaoninae</taxon>
        <taxon>Ceratosolen</taxon>
    </lineage>
</organism>
<comment type="similarity">
    <text evidence="2">Belongs to the TMEM208 family.</text>
</comment>
<sequence length="177" mass="19965">MAPATKSSKQATKGVKQISEENDLTLNFYRNMIIGAHGTYLLIMSIFYELTSVEILLSVISIIINIGCYSFMSYTTQTKLAPSGQISYSGIDLNIEGGIGEHLKDLIILASGIQLLLILSNYCSLLWTLVPLRLLWVLWVNVVSPWIFAEPPVVTEKSKNKQRKFERKLARSVYRSY</sequence>
<comment type="subcellular location">
    <subcellularLocation>
        <location evidence="1">Endoplasmic reticulum membrane</location>
        <topology evidence="1">Multi-pass membrane protein</topology>
    </subcellularLocation>
</comment>
<feature type="transmembrane region" description="Helical" evidence="8">
    <location>
        <begin position="136"/>
        <end position="154"/>
    </location>
</feature>
<evidence type="ECO:0000256" key="8">
    <source>
        <dbReference type="SAM" id="Phobius"/>
    </source>
</evidence>
<accession>A0AAJ6VN12</accession>
<evidence type="ECO:0000256" key="1">
    <source>
        <dbReference type="ARBA" id="ARBA00004477"/>
    </source>
</evidence>
<feature type="transmembrane region" description="Helical" evidence="8">
    <location>
        <begin position="28"/>
        <end position="48"/>
    </location>
</feature>
<dbReference type="RefSeq" id="XP_011495349.1">
    <property type="nucleotide sequence ID" value="XM_011497047.1"/>
</dbReference>
<keyword evidence="5" id="KW-0256">Endoplasmic reticulum</keyword>
<keyword evidence="6 8" id="KW-1133">Transmembrane helix</keyword>
<dbReference type="GO" id="GO:0005789">
    <property type="term" value="C:endoplasmic reticulum membrane"/>
    <property type="evidence" value="ECO:0007669"/>
    <property type="project" value="UniProtKB-SubCell"/>
</dbReference>
<dbReference type="Proteomes" id="UP000695007">
    <property type="component" value="Unplaced"/>
</dbReference>
<evidence type="ECO:0000256" key="7">
    <source>
        <dbReference type="ARBA" id="ARBA00023136"/>
    </source>
</evidence>
<evidence type="ECO:0000256" key="3">
    <source>
        <dbReference type="ARBA" id="ARBA00015033"/>
    </source>
</evidence>
<dbReference type="InterPro" id="IPR008506">
    <property type="entry name" value="SND2/TMEM208"/>
</dbReference>
<evidence type="ECO:0000256" key="4">
    <source>
        <dbReference type="ARBA" id="ARBA00022692"/>
    </source>
</evidence>
<dbReference type="KEGG" id="csol:105360207"/>
<dbReference type="PANTHER" id="PTHR13505:SF7">
    <property type="entry name" value="TRANSMEMBRANE PROTEIN 208"/>
    <property type="match status" value="1"/>
</dbReference>
<feature type="transmembrane region" description="Helical" evidence="8">
    <location>
        <begin position="106"/>
        <end position="130"/>
    </location>
</feature>
<dbReference type="PANTHER" id="PTHR13505">
    <property type="entry name" value="TRANSMEMBRANE PROTEIN 208"/>
    <property type="match status" value="1"/>
</dbReference>
<keyword evidence="7 8" id="KW-0472">Membrane</keyword>
<evidence type="ECO:0000256" key="6">
    <source>
        <dbReference type="ARBA" id="ARBA00022989"/>
    </source>
</evidence>
<evidence type="ECO:0000256" key="2">
    <source>
        <dbReference type="ARBA" id="ARBA00009950"/>
    </source>
</evidence>
<dbReference type="GO" id="GO:0005773">
    <property type="term" value="C:vacuole"/>
    <property type="evidence" value="ECO:0007669"/>
    <property type="project" value="GOC"/>
</dbReference>
<name>A0AAJ6VN12_9HYME</name>
<keyword evidence="4 8" id="KW-0812">Transmembrane</keyword>